<dbReference type="RefSeq" id="WP_104070174.1">
    <property type="nucleotide sequence ID" value="NZ_PRDS01000003.1"/>
</dbReference>
<dbReference type="Proteomes" id="UP000239736">
    <property type="component" value="Unassembled WGS sequence"/>
</dbReference>
<dbReference type="OrthoDB" id="564699at2"/>
<gene>
    <name evidence="1" type="ORF">LV82_01356</name>
</gene>
<reference evidence="1 2" key="1">
    <citation type="submission" date="2018-01" db="EMBL/GenBank/DDBJ databases">
        <title>Genomic Encyclopedia of Archaeal and Bacterial Type Strains, Phase II (KMG-II): from individual species to whole genera.</title>
        <authorList>
            <person name="Goeker M."/>
        </authorList>
    </citation>
    <scope>NUCLEOTIDE SEQUENCE [LARGE SCALE GENOMIC DNA]</scope>
    <source>
        <strain evidence="1 2">DSM 12048</strain>
    </source>
</reference>
<organism evidence="1 2">
    <name type="scientific">Albidovulum inexpectatum</name>
    <dbReference type="NCBI Taxonomy" id="196587"/>
    <lineage>
        <taxon>Bacteria</taxon>
        <taxon>Pseudomonadati</taxon>
        <taxon>Pseudomonadota</taxon>
        <taxon>Alphaproteobacteria</taxon>
        <taxon>Rhodobacterales</taxon>
        <taxon>Paracoccaceae</taxon>
        <taxon>Albidovulum</taxon>
    </lineage>
</organism>
<protein>
    <submittedName>
        <fullName evidence="1">Uncharacterized protein DUF2793</fullName>
    </submittedName>
</protein>
<accession>A0A2S5JIQ1</accession>
<sequence>MSDTARLKLPLLQPSQAQKHVTVNEALTRLDGVVQLVLESRSLAMPPSVVVDGACYGVPQGAVNAWAGQDGRIAIGANGGWEFVSPVRGWRALIADEGVQAIHDGTAWRAGQVSLSPGNAGLAIRVVEIDHAIQAGTVSVTSTVIPAGAVVIGVTGRVIQDITGTASSWALGNPGASGRFGSGLGLSAGSWVRGVLGQPMAFYSPEPLQIEAEGGDFSGGVVRLAVHFMELALPDL</sequence>
<name>A0A2S5JIQ1_9RHOB</name>
<dbReference type="Pfam" id="PF10983">
    <property type="entry name" value="DUF2793"/>
    <property type="match status" value="1"/>
</dbReference>
<evidence type="ECO:0000313" key="1">
    <source>
        <dbReference type="EMBL" id="PPB81310.1"/>
    </source>
</evidence>
<keyword evidence="2" id="KW-1185">Reference proteome</keyword>
<evidence type="ECO:0000313" key="2">
    <source>
        <dbReference type="Proteomes" id="UP000239736"/>
    </source>
</evidence>
<proteinExistence type="predicted"/>
<comment type="caution">
    <text evidence="1">The sequence shown here is derived from an EMBL/GenBank/DDBJ whole genome shotgun (WGS) entry which is preliminary data.</text>
</comment>
<dbReference type="AlphaFoldDB" id="A0A2S5JIQ1"/>
<dbReference type="EMBL" id="PRDS01000003">
    <property type="protein sequence ID" value="PPB81310.1"/>
    <property type="molecule type" value="Genomic_DNA"/>
</dbReference>
<dbReference type="InterPro" id="IPR021251">
    <property type="entry name" value="DUF2793"/>
</dbReference>